<evidence type="ECO:0000313" key="3">
    <source>
        <dbReference type="Proteomes" id="UP000245119"/>
    </source>
</evidence>
<feature type="coiled-coil region" evidence="1">
    <location>
        <begin position="1297"/>
        <end position="1373"/>
    </location>
</feature>
<dbReference type="Gene3D" id="1.20.5.170">
    <property type="match status" value="1"/>
</dbReference>
<organism evidence="2 3">
    <name type="scientific">Pomacea canaliculata</name>
    <name type="common">Golden apple snail</name>
    <dbReference type="NCBI Taxonomy" id="400727"/>
    <lineage>
        <taxon>Eukaryota</taxon>
        <taxon>Metazoa</taxon>
        <taxon>Spiralia</taxon>
        <taxon>Lophotrochozoa</taxon>
        <taxon>Mollusca</taxon>
        <taxon>Gastropoda</taxon>
        <taxon>Caenogastropoda</taxon>
        <taxon>Architaenioglossa</taxon>
        <taxon>Ampullarioidea</taxon>
        <taxon>Ampullariidae</taxon>
        <taxon>Pomacea</taxon>
    </lineage>
</organism>
<gene>
    <name evidence="2" type="ORF">C0Q70_19848</name>
</gene>
<dbReference type="OrthoDB" id="6287438at2759"/>
<sequence>MEMSKDEDPQDDILPESNKITQLLTETQKSQTMATPRTATVESRSYSFEKELLESQMHKMQLENSTLKTENKLLKDKYNRATVIRAGRQARAEADRELQHSQSKMAALMHENEKHQAEIRNLQQKLESAVKEAELLKRSIDSSKAIEAHKQETGMMKLDEECHKRMELSQQVSKLTEMRELFQLQMDTAGYIGSAAEKKITALEQRLHVTEERLTQERADRASNLSQVEEKLLSDNAKLQALEKELRRQLQREKDKNRNLEHRAHEYREENLKLRLAVPDDDENIASYKSYDIPNNAHSSSRQQTKRVEDIKYILKELEKEGVEGGEAAALVALWNRTQQQRQEIKEWRVYLTDLTLPQDNTSEGLKMLREKLIEYEKQFREIEEKLGDIQAEKMTIDSTYKQQLLSLVKERHEASARLRTLEDLMDALRRENEVLRQGLASSAPTQGDPKMIVSSGAQLEAVVAENQALELRVSQLIRNSRSLEAEVDTLRAQVSARDIALEELSTELKTAHAQKSQTEDSAILKQKIEDLNVEMEQMQREMRTVAQQAEIAQKEKTHLQEELEEMDKQYQVAKARLTKHRAQREEDKDPKVAVLESELEEKDTQLLTLTSQLRQMEDKLETTQQQLTLQKDANSLLHMQVKELEAVLQQRGEMLETLAEKRSDLFEQLTLVKSHLNATTLALHQKQSQIQVLQKELAQEKDRATSLSDQIAQMQKTDLGKADLGLPESVLEVKLQERENEIAILKGKLQNIVQELASKQDECDVAYQETMKLNEEIVAAKALTCRFNSEEAFLRQELETGLQNYECQTQELRKCEEDLIKMEFRLQEVLCRFEAEACSQQALIIPQQTELTSDDIPKIYSELHNLRLLTEEKSKEINMLQDKISRQQLQLCNQEKHLQTLQSIQTHTKEDVRHLSEALSLKIKEYAVTANINCTLAKEHSSLQKENQRLLKEIDEETAYKEKHRAEISEIIKKVEKHETKHLEATQVVQQKDSLIAELEAEIRQVKRSLTQVEVENEQLKTKVDLLNEDIRNLGNVNTTLEKRLEIERTSLSEERANASKRREDMAAANQRLEDLKLEQNTLQGSLGAERRNAQKLKHGQLLAVRQQLEQARQDKEAVYRDYQEVCRQLGEKDHLLTECQRKADRDVEAAHMEVARLMASHEQEKERMELDLMKVREELNDVRDQLKQKDLQLVSFGRTLQDLEDATREKRDFEMKAERLAITLDESRLHLESVNREMTSLRDINTQLQDNLSRSQANEINLQEQIRLIQGSADSQATELRHMMEGMKAHHEFEKKSLKDALSHMEAQLKITEGDLRAALENQEQLKGEKHSLEHTLNSTKTQVTEQSTALQVSQEKLSVLKVQMNDAEKSKFSSEKQVVELQESITRLQTEILSKGEHIRTLTCDLQEAEGAVEAKNSELQGKQEQIDILKVSRKNLLTKWRKVSKLQQALESQQHQLASRMRKSTTELKHQFELQMFNWQGDLEAERIKLAQQAHLMSVDLEQAREQIMIKNKENLKLQEDKVSLECQVQEYVTKLHSTQVSLSQEEELQTKLNSRKEMSLVMQDFSKQLLKQMEDARTQGQEHDTKQVQKLKQDLRSLETQLNAEKALHSITKNALQNLEEDCARLRQQIHAMRRKGYAHEKKHKSRMEEINEIIARSQTRAQVMMAAGVYTDGTFRNMNPSRDFNVSAAANASGDISPDTSLALSESSFTTGAFLNNSFLNLSGTVFPGASLSK</sequence>
<keyword evidence="3" id="KW-1185">Reference proteome</keyword>
<feature type="coiled-coil region" evidence="1">
    <location>
        <begin position="677"/>
        <end position="770"/>
    </location>
</feature>
<feature type="coiled-coil region" evidence="1">
    <location>
        <begin position="948"/>
        <end position="1130"/>
    </location>
</feature>
<dbReference type="STRING" id="400727.A0A2T7NDV6"/>
<protein>
    <submittedName>
        <fullName evidence="2">Uncharacterized protein</fullName>
    </submittedName>
</protein>
<evidence type="ECO:0000256" key="1">
    <source>
        <dbReference type="SAM" id="Coils"/>
    </source>
</evidence>
<feature type="coiled-coil region" evidence="1">
    <location>
        <begin position="1402"/>
        <end position="1429"/>
    </location>
</feature>
<feature type="coiled-coil region" evidence="1">
    <location>
        <begin position="193"/>
        <end position="277"/>
    </location>
</feature>
<reference evidence="2 3" key="1">
    <citation type="submission" date="2018-04" db="EMBL/GenBank/DDBJ databases">
        <title>The genome of golden apple snail Pomacea canaliculata provides insight into stress tolerance and invasive adaptation.</title>
        <authorList>
            <person name="Liu C."/>
            <person name="Liu B."/>
            <person name="Ren Y."/>
            <person name="Zhang Y."/>
            <person name="Wang H."/>
            <person name="Li S."/>
            <person name="Jiang F."/>
            <person name="Yin L."/>
            <person name="Zhang G."/>
            <person name="Qian W."/>
            <person name="Fan W."/>
        </authorList>
    </citation>
    <scope>NUCLEOTIDE SEQUENCE [LARGE SCALE GENOMIC DNA]</scope>
    <source>
        <strain evidence="2">SZHN2017</strain>
        <tissue evidence="2">Muscle</tissue>
    </source>
</reference>
<dbReference type="Proteomes" id="UP000245119">
    <property type="component" value="Linkage Group LG13"/>
</dbReference>
<feature type="coiled-coil region" evidence="1">
    <location>
        <begin position="1586"/>
        <end position="1641"/>
    </location>
</feature>
<feature type="coiled-coil region" evidence="1">
    <location>
        <begin position="366"/>
        <end position="634"/>
    </location>
</feature>
<proteinExistence type="predicted"/>
<dbReference type="EMBL" id="PZQS01000013">
    <property type="protein sequence ID" value="PVD19360.1"/>
    <property type="molecule type" value="Genomic_DNA"/>
</dbReference>
<keyword evidence="1" id="KW-0175">Coiled coil</keyword>
<feature type="coiled-coil region" evidence="1">
    <location>
        <begin position="1160"/>
        <end position="1267"/>
    </location>
</feature>
<accession>A0A2T7NDV6</accession>
<name>A0A2T7NDV6_POMCA</name>
<evidence type="ECO:0000313" key="2">
    <source>
        <dbReference type="EMBL" id="PVD19360.1"/>
    </source>
</evidence>
<feature type="coiled-coil region" evidence="1">
    <location>
        <begin position="50"/>
        <end position="139"/>
    </location>
</feature>
<comment type="caution">
    <text evidence="2">The sequence shown here is derived from an EMBL/GenBank/DDBJ whole genome shotgun (WGS) entry which is preliminary data.</text>
</comment>